<gene>
    <name evidence="3" type="ORF">HYN43_012075</name>
</gene>
<dbReference type="Proteomes" id="UP000270046">
    <property type="component" value="Chromosome"/>
</dbReference>
<name>A0A494VP11_9SPHI</name>
<dbReference type="InterPro" id="IPR026870">
    <property type="entry name" value="Zinc_ribbon_dom"/>
</dbReference>
<keyword evidence="1" id="KW-1133">Transmembrane helix</keyword>
<feature type="transmembrane region" description="Helical" evidence="1">
    <location>
        <begin position="71"/>
        <end position="89"/>
    </location>
</feature>
<organism evidence="3 4">
    <name type="scientific">Mucilaginibacter celer</name>
    <dbReference type="NCBI Taxonomy" id="2305508"/>
    <lineage>
        <taxon>Bacteria</taxon>
        <taxon>Pseudomonadati</taxon>
        <taxon>Bacteroidota</taxon>
        <taxon>Sphingobacteriia</taxon>
        <taxon>Sphingobacteriales</taxon>
        <taxon>Sphingobacteriaceae</taxon>
        <taxon>Mucilaginibacter</taxon>
    </lineage>
</organism>
<evidence type="ECO:0000313" key="3">
    <source>
        <dbReference type="EMBL" id="AYL95979.1"/>
    </source>
</evidence>
<reference evidence="3 4" key="1">
    <citation type="submission" date="2018-10" db="EMBL/GenBank/DDBJ databases">
        <title>Genome sequencing of Mucilaginibacter sp. HYN0043.</title>
        <authorList>
            <person name="Kim M."/>
            <person name="Yi H."/>
        </authorList>
    </citation>
    <scope>NUCLEOTIDE SEQUENCE [LARGE SCALE GENOMIC DNA]</scope>
    <source>
        <strain evidence="3 4">HYN0043</strain>
    </source>
</reference>
<accession>A0A494VP11</accession>
<evidence type="ECO:0000259" key="2">
    <source>
        <dbReference type="Pfam" id="PF13240"/>
    </source>
</evidence>
<feature type="domain" description="Zinc-ribbon" evidence="2">
    <location>
        <begin position="15"/>
        <end position="36"/>
    </location>
</feature>
<dbReference type="OrthoDB" id="1448908at2"/>
<feature type="transmembrane region" description="Helical" evidence="1">
    <location>
        <begin position="121"/>
        <end position="140"/>
    </location>
</feature>
<dbReference type="AlphaFoldDB" id="A0A494VP11"/>
<sequence>MENQIPAAVVPAERCTYCNTEIKAEDTFCTQCGYPVKGTETEQNHFISEREIQEIDLFTYNKSLRQATNTLYYLSGIFVFAALIYFGLHKDDPDVVAVVITNIIMAAIFLVLGSYSKRKPLACLVSGLSLYVIVQVLNAVVSPTSLLQGILVKIIIIGYMIRGIKSAMDVEKIRKENNIA</sequence>
<dbReference type="Pfam" id="PF13240">
    <property type="entry name" value="Zn_Ribbon_1"/>
    <property type="match status" value="1"/>
</dbReference>
<feature type="transmembrane region" description="Helical" evidence="1">
    <location>
        <begin position="146"/>
        <end position="164"/>
    </location>
</feature>
<dbReference type="RefSeq" id="WP_119409586.1">
    <property type="nucleotide sequence ID" value="NZ_CP032869.1"/>
</dbReference>
<dbReference type="KEGG" id="muh:HYN43_012075"/>
<keyword evidence="1" id="KW-0472">Membrane</keyword>
<keyword evidence="4" id="KW-1185">Reference proteome</keyword>
<feature type="transmembrane region" description="Helical" evidence="1">
    <location>
        <begin position="95"/>
        <end position="114"/>
    </location>
</feature>
<evidence type="ECO:0000256" key="1">
    <source>
        <dbReference type="SAM" id="Phobius"/>
    </source>
</evidence>
<keyword evidence="1" id="KW-0812">Transmembrane</keyword>
<dbReference type="EMBL" id="CP032869">
    <property type="protein sequence ID" value="AYL95979.1"/>
    <property type="molecule type" value="Genomic_DNA"/>
</dbReference>
<protein>
    <submittedName>
        <fullName evidence="3">Zinc-ribbon domain-containing protein</fullName>
    </submittedName>
</protein>
<proteinExistence type="predicted"/>
<evidence type="ECO:0000313" key="4">
    <source>
        <dbReference type="Proteomes" id="UP000270046"/>
    </source>
</evidence>